<comment type="caution">
    <text evidence="1">The sequence shown here is derived from an EMBL/GenBank/DDBJ whole genome shotgun (WGS) entry which is preliminary data.</text>
</comment>
<evidence type="ECO:0000313" key="1">
    <source>
        <dbReference type="EMBL" id="OQE25080.1"/>
    </source>
</evidence>
<proteinExistence type="predicted"/>
<sequence>MDNAYLESILLKNIAEWEIWNELDDQADADRPHFSSKGISISTEKRNGFEDIEMDAIIASPCMQRIDTSQGFSNGFLLSINTVCDLTSNTSPSDPKAEKEITSKIKRIESYLLSLKQLPPDIKCSNFDDLPLKEGLRSVKEDIMNRRKQSIVATAEANRLGALLFLEIQMAAKFPQINLESRSTTYDHMQKILILAEEVSEKDIVTQSRSVLAGCFSDEENRPHVLSNESLGYVKNKPVIEPLGSIAPSNIVIDEDFAPSVCRYRKLLETTRLEQR</sequence>
<dbReference type="EMBL" id="MLKD01000006">
    <property type="protein sequence ID" value="OQE25080.1"/>
    <property type="molecule type" value="Genomic_DNA"/>
</dbReference>
<accession>A0A1V6TGQ1</accession>
<keyword evidence="2" id="KW-1185">Reference proteome</keyword>
<gene>
    <name evidence="1" type="ORF">PENSTE_c006G06795</name>
</gene>
<protein>
    <submittedName>
        <fullName evidence="1">Uncharacterized protein</fullName>
    </submittedName>
</protein>
<organism evidence="1 2">
    <name type="scientific">Penicillium steckii</name>
    <dbReference type="NCBI Taxonomy" id="303698"/>
    <lineage>
        <taxon>Eukaryota</taxon>
        <taxon>Fungi</taxon>
        <taxon>Dikarya</taxon>
        <taxon>Ascomycota</taxon>
        <taxon>Pezizomycotina</taxon>
        <taxon>Eurotiomycetes</taxon>
        <taxon>Eurotiomycetidae</taxon>
        <taxon>Eurotiales</taxon>
        <taxon>Aspergillaceae</taxon>
        <taxon>Penicillium</taxon>
    </lineage>
</organism>
<dbReference type="Proteomes" id="UP000191285">
    <property type="component" value="Unassembled WGS sequence"/>
</dbReference>
<dbReference type="OrthoDB" id="4158070at2759"/>
<evidence type="ECO:0000313" key="2">
    <source>
        <dbReference type="Proteomes" id="UP000191285"/>
    </source>
</evidence>
<dbReference type="AlphaFoldDB" id="A0A1V6TGQ1"/>
<reference evidence="2" key="1">
    <citation type="journal article" date="2017" name="Nat. Microbiol.">
        <title>Global analysis of biosynthetic gene clusters reveals vast potential of secondary metabolite production in Penicillium species.</title>
        <authorList>
            <person name="Nielsen J.C."/>
            <person name="Grijseels S."/>
            <person name="Prigent S."/>
            <person name="Ji B."/>
            <person name="Dainat J."/>
            <person name="Nielsen K.F."/>
            <person name="Frisvad J.C."/>
            <person name="Workman M."/>
            <person name="Nielsen J."/>
        </authorList>
    </citation>
    <scope>NUCLEOTIDE SEQUENCE [LARGE SCALE GENOMIC DNA]</scope>
    <source>
        <strain evidence="2">IBT 24891</strain>
    </source>
</reference>
<name>A0A1V6TGQ1_9EURO</name>